<proteinExistence type="predicted"/>
<dbReference type="EMBL" id="CP036433">
    <property type="protein sequence ID" value="QDU94374.1"/>
    <property type="molecule type" value="Genomic_DNA"/>
</dbReference>
<dbReference type="AlphaFoldDB" id="A0A518DRC8"/>
<evidence type="ECO:0000256" key="1">
    <source>
        <dbReference type="SAM" id="MobiDB-lite"/>
    </source>
</evidence>
<feature type="compositionally biased region" description="Basic residues" evidence="1">
    <location>
        <begin position="1"/>
        <end position="13"/>
    </location>
</feature>
<evidence type="ECO:0000313" key="2">
    <source>
        <dbReference type="EMBL" id="QDU94374.1"/>
    </source>
</evidence>
<dbReference type="KEGG" id="lcre:Pla8534_21630"/>
<evidence type="ECO:0000313" key="3">
    <source>
        <dbReference type="Proteomes" id="UP000317648"/>
    </source>
</evidence>
<dbReference type="Proteomes" id="UP000317648">
    <property type="component" value="Chromosome"/>
</dbReference>
<feature type="region of interest" description="Disordered" evidence="1">
    <location>
        <begin position="1"/>
        <end position="27"/>
    </location>
</feature>
<organism evidence="2 3">
    <name type="scientific">Lignipirellula cremea</name>
    <dbReference type="NCBI Taxonomy" id="2528010"/>
    <lineage>
        <taxon>Bacteria</taxon>
        <taxon>Pseudomonadati</taxon>
        <taxon>Planctomycetota</taxon>
        <taxon>Planctomycetia</taxon>
        <taxon>Pirellulales</taxon>
        <taxon>Pirellulaceae</taxon>
        <taxon>Lignipirellula</taxon>
    </lineage>
</organism>
<reference evidence="2 3" key="1">
    <citation type="submission" date="2019-02" db="EMBL/GenBank/DDBJ databases">
        <title>Deep-cultivation of Planctomycetes and their phenomic and genomic characterization uncovers novel biology.</title>
        <authorList>
            <person name="Wiegand S."/>
            <person name="Jogler M."/>
            <person name="Boedeker C."/>
            <person name="Pinto D."/>
            <person name="Vollmers J."/>
            <person name="Rivas-Marin E."/>
            <person name="Kohn T."/>
            <person name="Peeters S.H."/>
            <person name="Heuer A."/>
            <person name="Rast P."/>
            <person name="Oberbeckmann S."/>
            <person name="Bunk B."/>
            <person name="Jeske O."/>
            <person name="Meyerdierks A."/>
            <person name="Storesund J.E."/>
            <person name="Kallscheuer N."/>
            <person name="Luecker S."/>
            <person name="Lage O.M."/>
            <person name="Pohl T."/>
            <person name="Merkel B.J."/>
            <person name="Hornburger P."/>
            <person name="Mueller R.-W."/>
            <person name="Bruemmer F."/>
            <person name="Labrenz M."/>
            <person name="Spormann A.M."/>
            <person name="Op den Camp H."/>
            <person name="Overmann J."/>
            <person name="Amann R."/>
            <person name="Jetten M.S.M."/>
            <person name="Mascher T."/>
            <person name="Medema M.H."/>
            <person name="Devos D.P."/>
            <person name="Kaster A.-K."/>
            <person name="Ovreas L."/>
            <person name="Rohde M."/>
            <person name="Galperin M.Y."/>
            <person name="Jogler C."/>
        </authorList>
    </citation>
    <scope>NUCLEOTIDE SEQUENCE [LARGE SCALE GENOMIC DNA]</scope>
    <source>
        <strain evidence="2 3">Pla85_3_4</strain>
    </source>
</reference>
<keyword evidence="3" id="KW-1185">Reference proteome</keyword>
<accession>A0A518DRC8</accession>
<name>A0A518DRC8_9BACT</name>
<sequence length="240" mass="27034">MHLRPYRTSRRCKWSGTNASPTSDSNGNCGAVECRRNVFSTIPLNRNVISRKQMSLESDIVERLKSDFDADQFSTALQLLTDSGTTGRVARCIAVAAAGSLDELSLQIGTASTDYRDAILAGEYDDIGMQQIRDLRASFLVDDPLDFWIGELAVFLNSRDFQLVSLESREATAGPFDYTCDRGEGIGTFQRADRTMIISKDNRRWQVIGDAAELQPFQLHIAYDDEDQFRSQLAWMLRRK</sequence>
<gene>
    <name evidence="2" type="ORF">Pla8534_21630</name>
</gene>
<feature type="compositionally biased region" description="Polar residues" evidence="1">
    <location>
        <begin position="15"/>
        <end position="27"/>
    </location>
</feature>
<protein>
    <submittedName>
        <fullName evidence="2">Uncharacterized protein</fullName>
    </submittedName>
</protein>